<comment type="caution">
    <text evidence="8">The sequence shown here is derived from an EMBL/GenBank/DDBJ whole genome shotgun (WGS) entry which is preliminary data.</text>
</comment>
<reference evidence="9 10" key="1">
    <citation type="journal article" date="2021" name="Microbiol. Resour. Announc.">
        <title>Draft Genome Sequence of Coralloluteibacterium stylophorae LMG 29479T.</title>
        <authorList>
            <person name="Karlyshev A.V."/>
            <person name="Kudryashova E.B."/>
            <person name="Ariskina E.V."/>
            <person name="Conroy A.P."/>
            <person name="Abidueva E.Y."/>
        </authorList>
    </citation>
    <scope>NUCLEOTIDE SEQUENCE [LARGE SCALE GENOMIC DNA]</scope>
    <source>
        <strain evidence="9 10">LMG 29479</strain>
    </source>
</reference>
<evidence type="ECO:0000313" key="9">
    <source>
        <dbReference type="EMBL" id="MBS7457062.1"/>
    </source>
</evidence>
<dbReference type="InterPro" id="IPR032816">
    <property type="entry name" value="VTT_dom"/>
</dbReference>
<dbReference type="AlphaFoldDB" id="A0A8J7VRB8"/>
<feature type="transmembrane region" description="Helical" evidence="6">
    <location>
        <begin position="140"/>
        <end position="163"/>
    </location>
</feature>
<dbReference type="PANTHER" id="PTHR42709:SF6">
    <property type="entry name" value="UNDECAPRENYL PHOSPHATE TRANSPORTER A"/>
    <property type="match status" value="1"/>
</dbReference>
<accession>A0A8J7VRB8</accession>
<name>A0A8J7VRB8_9GAMM</name>
<reference evidence="8" key="2">
    <citation type="submission" date="2021-04" db="EMBL/GenBank/DDBJ databases">
        <authorList>
            <person name="Karlyshev A.V."/>
        </authorList>
    </citation>
    <scope>NUCLEOTIDE SEQUENCE</scope>
    <source>
        <strain evidence="8">LMG 29479</strain>
    </source>
</reference>
<keyword evidence="10" id="KW-1185">Reference proteome</keyword>
<feature type="transmembrane region" description="Helical" evidence="6">
    <location>
        <begin position="12"/>
        <end position="30"/>
    </location>
</feature>
<protein>
    <submittedName>
        <fullName evidence="8">DedA family protein</fullName>
    </submittedName>
</protein>
<dbReference type="PANTHER" id="PTHR42709">
    <property type="entry name" value="ALKALINE PHOSPHATASE LIKE PROTEIN"/>
    <property type="match status" value="1"/>
</dbReference>
<sequence>MFDWITDVIANLGYIGIALLMLLENLFPPVPSEVIMPLAGFVAARGDLNIVGVVVAGVAGTVAGTLPWYWLGHRFGEKGLHWMARRHGRWLTLSEDDADRAVQSFRRHGVLAVFLGRLVPAIRTVISAPAGVAKMPLAKFLFWTTLGSALWATALALAGYFLQSQYEKVADYMDPVSKGVLVLIVLAYVYRVVTFRRKAH</sequence>
<feature type="transmembrane region" description="Helical" evidence="6">
    <location>
        <begin position="50"/>
        <end position="71"/>
    </location>
</feature>
<dbReference type="EMBL" id="JAGQFT010000016">
    <property type="protein sequence ID" value="MBR0561655.1"/>
    <property type="molecule type" value="Genomic_DNA"/>
</dbReference>
<evidence type="ECO:0000259" key="7">
    <source>
        <dbReference type="Pfam" id="PF09335"/>
    </source>
</evidence>
<comment type="subcellular location">
    <subcellularLocation>
        <location evidence="1">Cell membrane</location>
        <topology evidence="1">Multi-pass membrane protein</topology>
    </subcellularLocation>
</comment>
<feature type="domain" description="VTT" evidence="7">
    <location>
        <begin position="30"/>
        <end position="160"/>
    </location>
</feature>
<dbReference type="RefSeq" id="WP_211925623.1">
    <property type="nucleotide sequence ID" value="NZ_JAGQFT020000004.1"/>
</dbReference>
<evidence type="ECO:0000256" key="6">
    <source>
        <dbReference type="SAM" id="Phobius"/>
    </source>
</evidence>
<evidence type="ECO:0000313" key="10">
    <source>
        <dbReference type="Proteomes" id="UP000675747"/>
    </source>
</evidence>
<dbReference type="EMBL" id="JAGQFT020000004">
    <property type="protein sequence ID" value="MBS7457062.1"/>
    <property type="molecule type" value="Genomic_DNA"/>
</dbReference>
<keyword evidence="2" id="KW-1003">Cell membrane</keyword>
<dbReference type="GO" id="GO:0005886">
    <property type="term" value="C:plasma membrane"/>
    <property type="evidence" value="ECO:0007669"/>
    <property type="project" value="UniProtKB-SubCell"/>
</dbReference>
<evidence type="ECO:0000256" key="5">
    <source>
        <dbReference type="ARBA" id="ARBA00023136"/>
    </source>
</evidence>
<evidence type="ECO:0000256" key="1">
    <source>
        <dbReference type="ARBA" id="ARBA00004651"/>
    </source>
</evidence>
<evidence type="ECO:0000256" key="4">
    <source>
        <dbReference type="ARBA" id="ARBA00022989"/>
    </source>
</evidence>
<organism evidence="8">
    <name type="scientific">Coralloluteibacterium stylophorae</name>
    <dbReference type="NCBI Taxonomy" id="1776034"/>
    <lineage>
        <taxon>Bacteria</taxon>
        <taxon>Pseudomonadati</taxon>
        <taxon>Pseudomonadota</taxon>
        <taxon>Gammaproteobacteria</taxon>
        <taxon>Lysobacterales</taxon>
        <taxon>Lysobacteraceae</taxon>
        <taxon>Coralloluteibacterium</taxon>
    </lineage>
</organism>
<dbReference type="InterPro" id="IPR051311">
    <property type="entry name" value="DedA_domain"/>
</dbReference>
<keyword evidence="4 6" id="KW-1133">Transmembrane helix</keyword>
<dbReference type="Pfam" id="PF09335">
    <property type="entry name" value="VTT_dom"/>
    <property type="match status" value="1"/>
</dbReference>
<keyword evidence="3 6" id="KW-0812">Transmembrane</keyword>
<dbReference type="Proteomes" id="UP000675747">
    <property type="component" value="Unassembled WGS sequence"/>
</dbReference>
<evidence type="ECO:0000256" key="2">
    <source>
        <dbReference type="ARBA" id="ARBA00022475"/>
    </source>
</evidence>
<evidence type="ECO:0000256" key="3">
    <source>
        <dbReference type="ARBA" id="ARBA00022692"/>
    </source>
</evidence>
<proteinExistence type="predicted"/>
<feature type="transmembrane region" description="Helical" evidence="6">
    <location>
        <begin position="175"/>
        <end position="193"/>
    </location>
</feature>
<gene>
    <name evidence="9" type="ORF">KB893_007920</name>
    <name evidence="8" type="ORF">KB893_03835</name>
</gene>
<evidence type="ECO:0000313" key="8">
    <source>
        <dbReference type="EMBL" id="MBR0561655.1"/>
    </source>
</evidence>
<keyword evidence="5 6" id="KW-0472">Membrane</keyword>